<dbReference type="InterPro" id="IPR036751">
    <property type="entry name" value="SpoVG_sf"/>
</dbReference>
<dbReference type="GO" id="GO:0000917">
    <property type="term" value="P:division septum assembly"/>
    <property type="evidence" value="ECO:0007669"/>
    <property type="project" value="UniProtKB-KW"/>
</dbReference>
<dbReference type="EMBL" id="CP024704">
    <property type="protein sequence ID" value="ATV69509.1"/>
    <property type="molecule type" value="Genomic_DNA"/>
</dbReference>
<reference evidence="5 7" key="1">
    <citation type="submission" date="2017-11" db="EMBL/GenBank/DDBJ databases">
        <title>Genome sequencing of Fusobacterium periodonticum KCOM 1263.</title>
        <authorList>
            <person name="Kook J.-K."/>
            <person name="Park S.-N."/>
            <person name="Lim Y.K."/>
        </authorList>
    </citation>
    <scope>NUCLEOTIDE SEQUENCE [LARGE SCALE GENOMIC DNA]</scope>
    <source>
        <strain evidence="5 7">KCOM 1263</strain>
    </source>
</reference>
<dbReference type="EMBL" id="CP024700">
    <property type="protein sequence ID" value="ATV60649.1"/>
    <property type="molecule type" value="Genomic_DNA"/>
</dbReference>
<dbReference type="Proteomes" id="UP000228552">
    <property type="component" value="Chromosome"/>
</dbReference>
<reference evidence="6 8" key="2">
    <citation type="submission" date="2017-11" db="EMBL/GenBank/DDBJ databases">
        <title>Genome sequencing of Fusobacterium periodonticum KCOM 2555.</title>
        <authorList>
            <person name="Kook J.-K."/>
            <person name="Park S.-N."/>
            <person name="Lim Y.K."/>
        </authorList>
    </citation>
    <scope>NUCLEOTIDE SEQUENCE [LARGE SCALE GENOMIC DNA]</scope>
    <source>
        <strain evidence="6 8">KCOM 2555</strain>
    </source>
</reference>
<organism evidence="6 8">
    <name type="scientific">Fusobacterium pseudoperiodonticum</name>
    <dbReference type="NCBI Taxonomy" id="2663009"/>
    <lineage>
        <taxon>Bacteria</taxon>
        <taxon>Fusobacteriati</taxon>
        <taxon>Fusobacteriota</taxon>
        <taxon>Fusobacteriia</taxon>
        <taxon>Fusobacteriales</taxon>
        <taxon>Fusobacteriaceae</taxon>
        <taxon>Fusobacterium</taxon>
    </lineage>
</organism>
<dbReference type="InterPro" id="IPR007170">
    <property type="entry name" value="SpoVG"/>
</dbReference>
<keyword evidence="7" id="KW-1185">Reference proteome</keyword>
<accession>A0A2D3M0Q0</accession>
<evidence type="ECO:0000256" key="4">
    <source>
        <dbReference type="HAMAP-Rule" id="MF_00819"/>
    </source>
</evidence>
<evidence type="ECO:0000313" key="7">
    <source>
        <dbReference type="Proteomes" id="UP000228552"/>
    </source>
</evidence>
<evidence type="ECO:0000256" key="3">
    <source>
        <dbReference type="ARBA" id="ARBA00023306"/>
    </source>
</evidence>
<gene>
    <name evidence="4" type="primary">spoVG</name>
    <name evidence="5" type="ORF">CTM74_01565</name>
    <name evidence="6" type="ORF">CTM98_01860</name>
</gene>
<dbReference type="PANTHER" id="PTHR38429">
    <property type="entry name" value="SEPTATION PROTEIN SPOVG-RELATED"/>
    <property type="match status" value="1"/>
</dbReference>
<evidence type="ECO:0000256" key="2">
    <source>
        <dbReference type="ARBA" id="ARBA00023210"/>
    </source>
</evidence>
<dbReference type="Proteomes" id="UP000230781">
    <property type="component" value="Chromosome"/>
</dbReference>
<dbReference type="SUPFAM" id="SSF160537">
    <property type="entry name" value="SpoVG-like"/>
    <property type="match status" value="1"/>
</dbReference>
<dbReference type="Pfam" id="PF04026">
    <property type="entry name" value="SpoVG"/>
    <property type="match status" value="1"/>
</dbReference>
<evidence type="ECO:0000313" key="8">
    <source>
        <dbReference type="Proteomes" id="UP000230781"/>
    </source>
</evidence>
<comment type="function">
    <text evidence="4">Could be involved in septation.</text>
</comment>
<dbReference type="AlphaFoldDB" id="A0A2D3M0Q0"/>
<evidence type="ECO:0000313" key="5">
    <source>
        <dbReference type="EMBL" id="ATV60649.1"/>
    </source>
</evidence>
<evidence type="ECO:0000313" key="6">
    <source>
        <dbReference type="EMBL" id="ATV69509.1"/>
    </source>
</evidence>
<dbReference type="HAMAP" id="MF_00819">
    <property type="entry name" value="SpoVG"/>
    <property type="match status" value="1"/>
</dbReference>
<evidence type="ECO:0000256" key="1">
    <source>
        <dbReference type="ARBA" id="ARBA00022618"/>
    </source>
</evidence>
<sequence length="94" mass="10851">MIVTNVKIKKVDGDKLDRLKAYVDITLDESLVIHGLKLMQGEQGLFVAMPSRKMRNEEYKDIVHPICPDLRNYITKVVEEKYNSIEEETTVEIA</sequence>
<keyword evidence="2 4" id="KW-0717">Septation</keyword>
<dbReference type="RefSeq" id="WP_099986406.1">
    <property type="nucleotide sequence ID" value="NZ_CP024700.1"/>
</dbReference>
<keyword evidence="3 4" id="KW-0131">Cell cycle</keyword>
<protein>
    <recommendedName>
        <fullName evidence="4">Putative septation protein SpoVG</fullName>
    </recommendedName>
</protein>
<dbReference type="GO" id="GO:0030435">
    <property type="term" value="P:sporulation resulting in formation of a cellular spore"/>
    <property type="evidence" value="ECO:0007669"/>
    <property type="project" value="InterPro"/>
</dbReference>
<name>A0A2D3M0Q0_9FUSO</name>
<comment type="similarity">
    <text evidence="4">Belongs to the SpoVG family.</text>
</comment>
<dbReference type="PANTHER" id="PTHR38429:SF1">
    <property type="entry name" value="SEPTATION PROTEIN SPOVG-RELATED"/>
    <property type="match status" value="1"/>
</dbReference>
<dbReference type="Gene3D" id="3.30.1120.40">
    <property type="entry name" value="Stage V sporulation protein G"/>
    <property type="match status" value="1"/>
</dbReference>
<keyword evidence="1 4" id="KW-0132">Cell division</keyword>
<proteinExistence type="inferred from homology"/>